<sequence>MRISIDGGPFRRIAAGFFLLTGAALLSGHGAALADDVPPPPPFEEWLRDLKAEAMRRGISEETLTGAFQDVAPLPKVLEYDRSQPEFTRTFWQYLERAVTDGRIERGRALMREHRGLLTRVESEYGVQARFLVAFWGLETNFGDYTGGFPVIDAVTTLAHDRRRSEFFRAELMNALRILDEGHIAKPRMLGSWAGAMGQLQFMPSTFAAHAVDADGDGRKDIWGSLPDVFSSAAKYLSDVGWKGDRTWGREVRLPEGFDLELATRDVRQTLSDWQDLGVRRANGADLPIVAGMEGSVILPSGWKGPAFLVYDNFDNILTWNRSTYYAIAVGYLADRLVGLPPLTAKPPENERALSRDEVLEMQRRLNALGFDAGEPDGMVGPATRGAVKAYQKASGLPPDGYPTPALLETLYGAGATGESDAGRN</sequence>
<dbReference type="InterPro" id="IPR002477">
    <property type="entry name" value="Peptidoglycan-bd-like"/>
</dbReference>
<dbReference type="AlphaFoldDB" id="A0A8J7RYX2"/>
<dbReference type="InterPro" id="IPR031304">
    <property type="entry name" value="SLT_2"/>
</dbReference>
<dbReference type="Pfam" id="PF13406">
    <property type="entry name" value="SLT_2"/>
    <property type="match status" value="1"/>
</dbReference>
<dbReference type="SUPFAM" id="SSF47090">
    <property type="entry name" value="PGBD-like"/>
    <property type="match status" value="1"/>
</dbReference>
<name>A0A8J7RYX2_9PROT</name>
<evidence type="ECO:0000313" key="4">
    <source>
        <dbReference type="EMBL" id="MBP5855599.1"/>
    </source>
</evidence>
<dbReference type="InterPro" id="IPR023346">
    <property type="entry name" value="Lysozyme-like_dom_sf"/>
</dbReference>
<evidence type="ECO:0000259" key="2">
    <source>
        <dbReference type="Pfam" id="PF01471"/>
    </source>
</evidence>
<evidence type="ECO:0000313" key="5">
    <source>
        <dbReference type="Proteomes" id="UP000672602"/>
    </source>
</evidence>
<dbReference type="EMBL" id="JAGMWN010000001">
    <property type="protein sequence ID" value="MBP5855599.1"/>
    <property type="molecule type" value="Genomic_DNA"/>
</dbReference>
<organism evidence="4 5">
    <name type="scientific">Marivibrio halodurans</name>
    <dbReference type="NCBI Taxonomy" id="2039722"/>
    <lineage>
        <taxon>Bacteria</taxon>
        <taxon>Pseudomonadati</taxon>
        <taxon>Pseudomonadota</taxon>
        <taxon>Alphaproteobacteria</taxon>
        <taxon>Rhodospirillales</taxon>
        <taxon>Rhodospirillaceae</taxon>
        <taxon>Marivibrio</taxon>
    </lineage>
</organism>
<feature type="domain" description="Peptidoglycan binding-like" evidence="2">
    <location>
        <begin position="356"/>
        <end position="411"/>
    </location>
</feature>
<dbReference type="PANTHER" id="PTHR30163">
    <property type="entry name" value="MEMBRANE-BOUND LYTIC MUREIN TRANSGLYCOSYLASE B"/>
    <property type="match status" value="1"/>
</dbReference>
<dbReference type="Pfam" id="PF01471">
    <property type="entry name" value="PG_binding_1"/>
    <property type="match status" value="1"/>
</dbReference>
<dbReference type="InterPro" id="IPR036365">
    <property type="entry name" value="PGBD-like_sf"/>
</dbReference>
<evidence type="ECO:0000256" key="1">
    <source>
        <dbReference type="SAM" id="SignalP"/>
    </source>
</evidence>
<proteinExistence type="predicted"/>
<dbReference type="SUPFAM" id="SSF53955">
    <property type="entry name" value="Lysozyme-like"/>
    <property type="match status" value="1"/>
</dbReference>
<dbReference type="NCBIfam" id="TIGR02283">
    <property type="entry name" value="MltB_2"/>
    <property type="match status" value="1"/>
</dbReference>
<feature type="chain" id="PRO_5035151529" evidence="1">
    <location>
        <begin position="35"/>
        <end position="425"/>
    </location>
</feature>
<dbReference type="Gene3D" id="1.10.530.10">
    <property type="match status" value="1"/>
</dbReference>
<evidence type="ECO:0000259" key="3">
    <source>
        <dbReference type="Pfam" id="PF13406"/>
    </source>
</evidence>
<feature type="domain" description="Transglycosylase SLT" evidence="3">
    <location>
        <begin position="43"/>
        <end position="335"/>
    </location>
</feature>
<dbReference type="GO" id="GO:0008933">
    <property type="term" value="F:peptidoglycan lytic transglycosylase activity"/>
    <property type="evidence" value="ECO:0007669"/>
    <property type="project" value="TreeGrafter"/>
</dbReference>
<keyword evidence="5" id="KW-1185">Reference proteome</keyword>
<dbReference type="Proteomes" id="UP000672602">
    <property type="component" value="Unassembled WGS sequence"/>
</dbReference>
<reference evidence="4" key="1">
    <citation type="submission" date="2021-04" db="EMBL/GenBank/DDBJ databases">
        <authorList>
            <person name="Zhang D.-C."/>
        </authorList>
    </citation>
    <scope>NUCLEOTIDE SEQUENCE</scope>
    <source>
        <strain evidence="4">CGMCC 1.15697</strain>
    </source>
</reference>
<feature type="signal peptide" evidence="1">
    <location>
        <begin position="1"/>
        <end position="34"/>
    </location>
</feature>
<accession>A0A8J7RYX2</accession>
<comment type="caution">
    <text evidence="4">The sequence shown here is derived from an EMBL/GenBank/DDBJ whole genome shotgun (WGS) entry which is preliminary data.</text>
</comment>
<dbReference type="PANTHER" id="PTHR30163:SF8">
    <property type="entry name" value="LYTIC MUREIN TRANSGLYCOSYLASE"/>
    <property type="match status" value="1"/>
</dbReference>
<dbReference type="InterPro" id="IPR036366">
    <property type="entry name" value="PGBDSf"/>
</dbReference>
<keyword evidence="1" id="KW-0732">Signal</keyword>
<dbReference type="InterPro" id="IPR043426">
    <property type="entry name" value="MltB-like"/>
</dbReference>
<dbReference type="CDD" id="cd13399">
    <property type="entry name" value="Slt35-like"/>
    <property type="match status" value="1"/>
</dbReference>
<protein>
    <submittedName>
        <fullName evidence="4">Lytic murein transglycosylase</fullName>
    </submittedName>
</protein>
<dbReference type="Gene3D" id="1.10.8.350">
    <property type="entry name" value="Bacterial muramidase"/>
    <property type="match status" value="1"/>
</dbReference>
<dbReference type="GO" id="GO:0009253">
    <property type="term" value="P:peptidoglycan catabolic process"/>
    <property type="evidence" value="ECO:0007669"/>
    <property type="project" value="TreeGrafter"/>
</dbReference>
<dbReference type="RefSeq" id="WP_210680178.1">
    <property type="nucleotide sequence ID" value="NZ_JAGMWN010000001.1"/>
</dbReference>
<dbReference type="Gene3D" id="1.10.101.10">
    <property type="entry name" value="PGBD-like superfamily/PGBD"/>
    <property type="match status" value="1"/>
</dbReference>
<gene>
    <name evidence="4" type="ORF">KAJ83_01150</name>
</gene>
<dbReference type="InterPro" id="IPR011970">
    <property type="entry name" value="MltB_2"/>
</dbReference>
<dbReference type="FunFam" id="1.10.8.350:FF:000001">
    <property type="entry name" value="Lytic murein transglycosylase B"/>
    <property type="match status" value="1"/>
</dbReference>